<dbReference type="InterPro" id="IPR013022">
    <property type="entry name" value="Xyl_isomerase-like_TIM-brl"/>
</dbReference>
<evidence type="ECO:0000256" key="5">
    <source>
        <dbReference type="ARBA" id="ARBA00017985"/>
    </source>
</evidence>
<keyword evidence="10" id="KW-1185">Reference proteome</keyword>
<evidence type="ECO:0000256" key="3">
    <source>
        <dbReference type="ARBA" id="ARBA00005962"/>
    </source>
</evidence>
<dbReference type="GeneID" id="105267054"/>
<dbReference type="GO" id="GO:0046487">
    <property type="term" value="P:glyoxylate metabolic process"/>
    <property type="evidence" value="ECO:0007669"/>
    <property type="project" value="TreeGrafter"/>
</dbReference>
<dbReference type="PIRSF" id="PIRSF006241">
    <property type="entry name" value="HyI"/>
    <property type="match status" value="1"/>
</dbReference>
<dbReference type="PANTHER" id="PTHR43489">
    <property type="entry name" value="ISOMERASE"/>
    <property type="match status" value="1"/>
</dbReference>
<protein>
    <recommendedName>
        <fullName evidence="5 7">Putative hydroxypyruvate isomerase</fullName>
        <ecNumber evidence="4 7">5.3.1.22</ecNumber>
    </recommendedName>
</protein>
<evidence type="ECO:0000256" key="7">
    <source>
        <dbReference type="PIRNR" id="PIRNR006241"/>
    </source>
</evidence>
<dbReference type="Proteomes" id="UP000694866">
    <property type="component" value="Unplaced"/>
</dbReference>
<evidence type="ECO:0000256" key="1">
    <source>
        <dbReference type="ARBA" id="ARBA00000476"/>
    </source>
</evidence>
<dbReference type="Gene3D" id="3.20.20.150">
    <property type="entry name" value="Divalent-metal-dependent TIM barrel enzymes"/>
    <property type="match status" value="1"/>
</dbReference>
<evidence type="ECO:0000256" key="6">
    <source>
        <dbReference type="ARBA" id="ARBA00023235"/>
    </source>
</evidence>
<organism evidence="10 11">
    <name type="scientific">Fopius arisanus</name>
    <dbReference type="NCBI Taxonomy" id="64838"/>
    <lineage>
        <taxon>Eukaryota</taxon>
        <taxon>Metazoa</taxon>
        <taxon>Ecdysozoa</taxon>
        <taxon>Arthropoda</taxon>
        <taxon>Hexapoda</taxon>
        <taxon>Insecta</taxon>
        <taxon>Pterygota</taxon>
        <taxon>Neoptera</taxon>
        <taxon>Endopterygota</taxon>
        <taxon>Hymenoptera</taxon>
        <taxon>Apocrita</taxon>
        <taxon>Ichneumonoidea</taxon>
        <taxon>Braconidae</taxon>
        <taxon>Opiinae</taxon>
        <taxon>Fopius</taxon>
    </lineage>
</organism>
<feature type="active site" description="Proton donor/acceptor" evidence="8">
    <location>
        <position position="143"/>
    </location>
</feature>
<dbReference type="PANTHER" id="PTHR43489:SF6">
    <property type="entry name" value="HYDROXYPYRUVATE ISOMERASE-RELATED"/>
    <property type="match status" value="1"/>
</dbReference>
<dbReference type="GO" id="GO:0008903">
    <property type="term" value="F:hydroxypyruvate isomerase activity"/>
    <property type="evidence" value="ECO:0007669"/>
    <property type="project" value="UniProtKB-EC"/>
</dbReference>
<evidence type="ECO:0000313" key="10">
    <source>
        <dbReference type="Proteomes" id="UP000694866"/>
    </source>
</evidence>
<dbReference type="KEGG" id="fas:105267054"/>
<dbReference type="Pfam" id="PF01261">
    <property type="entry name" value="AP_endonuc_2"/>
    <property type="match status" value="1"/>
</dbReference>
<comment type="catalytic activity">
    <reaction evidence="1 7">
        <text>3-hydroxypyruvate = 2-hydroxy-3-oxopropanoate</text>
        <dbReference type="Rhea" id="RHEA:11952"/>
        <dbReference type="ChEBI" id="CHEBI:17180"/>
        <dbReference type="ChEBI" id="CHEBI:57978"/>
        <dbReference type="EC" id="5.3.1.22"/>
    </reaction>
</comment>
<dbReference type="CTD" id="2695"/>
<feature type="active site" description="Proton donor/acceptor" evidence="8">
    <location>
        <position position="241"/>
    </location>
</feature>
<sequence>MSLKFASNLSFMFTECPSLIGRYQLARDAGFQAVESGFPFGYSIQQVTQAKEAAQVDQVLINVFTGDVSKGELGFAAIPGKEEDFRKSIQLTIDYAKALRCSKIHVMSGIVQNPSPINDTVYEANLRYAVDKFKAEGIIGLIEPINGYSVPNYYMNCYDKGLAVVKKINSPHLKLMFDIFHLQHLKGNVTNTIKENFNYLGHVQVAQVPDRHEPDTSGELDYRYIFSVLEGLGYTGYIGLEYKPRTKSVEGLGWINKFGYSLQI</sequence>
<feature type="domain" description="Xylose isomerase-like TIM barrel" evidence="9">
    <location>
        <begin position="24"/>
        <end position="257"/>
    </location>
</feature>
<evidence type="ECO:0000256" key="4">
    <source>
        <dbReference type="ARBA" id="ARBA00012570"/>
    </source>
</evidence>
<evidence type="ECO:0000256" key="8">
    <source>
        <dbReference type="PIRSR" id="PIRSR006241-50"/>
    </source>
</evidence>
<dbReference type="InterPro" id="IPR026040">
    <property type="entry name" value="HyI-like"/>
</dbReference>
<dbReference type="InterPro" id="IPR036237">
    <property type="entry name" value="Xyl_isomerase-like_sf"/>
</dbReference>
<comment type="similarity">
    <text evidence="3 7">Belongs to the hyi family.</text>
</comment>
<name>A0A9R1T789_9HYME</name>
<dbReference type="SUPFAM" id="SSF51658">
    <property type="entry name" value="Xylose isomerase-like"/>
    <property type="match status" value="1"/>
</dbReference>
<dbReference type="RefSeq" id="XP_011303958.1">
    <property type="nucleotide sequence ID" value="XM_011305656.1"/>
</dbReference>
<dbReference type="EC" id="5.3.1.22" evidence="4 7"/>
<comment type="function">
    <text evidence="2 7">Catalyzes the reversible isomerization between hydroxypyruvate and 2-hydroxy-3-oxopropanoate (also termed tartronate semialdehyde).</text>
</comment>
<gene>
    <name evidence="11" type="primary">Gip</name>
</gene>
<accession>A0A9R1T789</accession>
<dbReference type="InterPro" id="IPR050417">
    <property type="entry name" value="Sugar_Epim/Isomerase"/>
</dbReference>
<evidence type="ECO:0000259" key="9">
    <source>
        <dbReference type="Pfam" id="PF01261"/>
    </source>
</evidence>
<evidence type="ECO:0000313" key="11">
    <source>
        <dbReference type="RefSeq" id="XP_011303958.1"/>
    </source>
</evidence>
<dbReference type="FunFam" id="3.20.20.150:FF:000007">
    <property type="entry name" value="Hydroxypyruvate isomerase"/>
    <property type="match status" value="1"/>
</dbReference>
<reference evidence="11" key="1">
    <citation type="submission" date="2025-08" db="UniProtKB">
        <authorList>
            <consortium name="RefSeq"/>
        </authorList>
    </citation>
    <scope>IDENTIFICATION</scope>
    <source>
        <strain evidence="11">USDA-PBARC FA_bdor</strain>
        <tissue evidence="11">Whole organism</tissue>
    </source>
</reference>
<keyword evidence="6 7" id="KW-0413">Isomerase</keyword>
<proteinExistence type="inferred from homology"/>
<evidence type="ECO:0000256" key="2">
    <source>
        <dbReference type="ARBA" id="ARBA00002968"/>
    </source>
</evidence>
<dbReference type="AlphaFoldDB" id="A0A9R1T789"/>
<dbReference type="OrthoDB" id="4214675at2759"/>